<reference evidence="2 3" key="1">
    <citation type="submission" date="2024-02" db="EMBL/GenBank/DDBJ databases">
        <authorList>
            <person name="Chen Y."/>
            <person name="Shah S."/>
            <person name="Dougan E. K."/>
            <person name="Thang M."/>
            <person name="Chan C."/>
        </authorList>
    </citation>
    <scope>NUCLEOTIDE SEQUENCE [LARGE SCALE GENOMIC DNA]</scope>
</reference>
<keyword evidence="3" id="KW-1185">Reference proteome</keyword>
<proteinExistence type="predicted"/>
<gene>
    <name evidence="2" type="ORF">CCMP2556_LOCUS50695</name>
</gene>
<protein>
    <submittedName>
        <fullName evidence="2">Uncharacterized protein</fullName>
    </submittedName>
</protein>
<evidence type="ECO:0000313" key="3">
    <source>
        <dbReference type="Proteomes" id="UP001642484"/>
    </source>
</evidence>
<name>A0ABP0S917_9DINO</name>
<dbReference type="EMBL" id="CAXAMN010027139">
    <property type="protein sequence ID" value="CAK9108842.1"/>
    <property type="molecule type" value="Genomic_DNA"/>
</dbReference>
<comment type="caution">
    <text evidence="2">The sequence shown here is derived from an EMBL/GenBank/DDBJ whole genome shotgun (WGS) entry which is preliminary data.</text>
</comment>
<evidence type="ECO:0000313" key="2">
    <source>
        <dbReference type="EMBL" id="CAK9108842.1"/>
    </source>
</evidence>
<accession>A0ABP0S917</accession>
<dbReference type="Proteomes" id="UP001642484">
    <property type="component" value="Unassembled WGS sequence"/>
</dbReference>
<evidence type="ECO:0000256" key="1">
    <source>
        <dbReference type="SAM" id="MobiDB-lite"/>
    </source>
</evidence>
<feature type="region of interest" description="Disordered" evidence="1">
    <location>
        <begin position="52"/>
        <end position="107"/>
    </location>
</feature>
<organism evidence="2 3">
    <name type="scientific">Durusdinium trenchii</name>
    <dbReference type="NCBI Taxonomy" id="1381693"/>
    <lineage>
        <taxon>Eukaryota</taxon>
        <taxon>Sar</taxon>
        <taxon>Alveolata</taxon>
        <taxon>Dinophyceae</taxon>
        <taxon>Suessiales</taxon>
        <taxon>Symbiodiniaceae</taxon>
        <taxon>Durusdinium</taxon>
    </lineage>
</organism>
<sequence>MREAIKSIEEERAATGAAALRLTFRTHYRNKFTKFQRDLDAVMKAWREMMDERDKTQEGRARDLAAKAAAEEQRRAQRAERQRRRFEAREAQRRLRQESGAKRREELRARRRRAVLARLARLKSLVSKLMNHYEKSRRRRLLSTWGVPELPEGLQLSSFQSPDDTLCALLRLSDGSVRPGPYRTSLAAAKKDLAELRLCQARRGDQAMCQELERRDVDAMSAFFAQSLRGLQ</sequence>